<evidence type="ECO:0000256" key="5">
    <source>
        <dbReference type="SAM" id="MobiDB-lite"/>
    </source>
</evidence>
<dbReference type="Proteomes" id="UP000283644">
    <property type="component" value="Unassembled WGS sequence"/>
</dbReference>
<comment type="similarity">
    <text evidence="1 4">Belongs to the aldehyde dehydrogenase family.</text>
</comment>
<dbReference type="Gene3D" id="3.40.309.10">
    <property type="entry name" value="Aldehyde Dehydrogenase, Chain A, domain 2"/>
    <property type="match status" value="1"/>
</dbReference>
<comment type="caution">
    <text evidence="7">The sequence shown here is derived from an EMBL/GenBank/DDBJ whole genome shotgun (WGS) entry which is preliminary data.</text>
</comment>
<accession>A0A417XT34</accession>
<dbReference type="InterPro" id="IPR016162">
    <property type="entry name" value="Ald_DH_N"/>
</dbReference>
<dbReference type="SUPFAM" id="SSF53720">
    <property type="entry name" value="ALDH-like"/>
    <property type="match status" value="1"/>
</dbReference>
<gene>
    <name evidence="7" type="ORF">D0Z08_28545</name>
</gene>
<evidence type="ECO:0000256" key="1">
    <source>
        <dbReference type="ARBA" id="ARBA00009986"/>
    </source>
</evidence>
<feature type="domain" description="Aldehyde dehydrogenase" evidence="6">
    <location>
        <begin position="72"/>
        <end position="522"/>
    </location>
</feature>
<dbReference type="EMBL" id="QXGH01000042">
    <property type="protein sequence ID" value="RHW23664.1"/>
    <property type="molecule type" value="Genomic_DNA"/>
</dbReference>
<dbReference type="InterPro" id="IPR016161">
    <property type="entry name" value="Ald_DH/histidinol_DH"/>
</dbReference>
<dbReference type="PANTHER" id="PTHR42804:SF1">
    <property type="entry name" value="ALDEHYDE DEHYDROGENASE-RELATED"/>
    <property type="match status" value="1"/>
</dbReference>
<organism evidence="7 8">
    <name type="scientific">Nocardioides immobilis</name>
    <dbReference type="NCBI Taxonomy" id="2049295"/>
    <lineage>
        <taxon>Bacteria</taxon>
        <taxon>Bacillati</taxon>
        <taxon>Actinomycetota</taxon>
        <taxon>Actinomycetes</taxon>
        <taxon>Propionibacteriales</taxon>
        <taxon>Nocardioidaceae</taxon>
        <taxon>Nocardioides</taxon>
    </lineage>
</organism>
<protein>
    <submittedName>
        <fullName evidence="7">Aldehyde dehydrogenase family protein</fullName>
    </submittedName>
</protein>
<dbReference type="GO" id="GO:0016620">
    <property type="term" value="F:oxidoreductase activity, acting on the aldehyde or oxo group of donors, NAD or NADP as acceptor"/>
    <property type="evidence" value="ECO:0007669"/>
    <property type="project" value="InterPro"/>
</dbReference>
<dbReference type="Pfam" id="PF00171">
    <property type="entry name" value="Aldedh"/>
    <property type="match status" value="1"/>
</dbReference>
<evidence type="ECO:0000313" key="8">
    <source>
        <dbReference type="Proteomes" id="UP000283644"/>
    </source>
</evidence>
<keyword evidence="8" id="KW-1185">Reference proteome</keyword>
<dbReference type="Gene3D" id="3.40.605.10">
    <property type="entry name" value="Aldehyde Dehydrogenase, Chain A, domain 1"/>
    <property type="match status" value="1"/>
</dbReference>
<dbReference type="PANTHER" id="PTHR42804">
    <property type="entry name" value="ALDEHYDE DEHYDROGENASE"/>
    <property type="match status" value="1"/>
</dbReference>
<dbReference type="InterPro" id="IPR016163">
    <property type="entry name" value="Ald_DH_C"/>
</dbReference>
<feature type="region of interest" description="Disordered" evidence="5">
    <location>
        <begin position="1"/>
        <end position="54"/>
    </location>
</feature>
<sequence>MCRVPTSRSTRRSATSAPPRIRRPSGRRSNRYWRRSRSNSPTEPHRIGANNVKSTRDSVFLDGRPTASAGTAQFTVVNPTTEEPYGNYAIGTAEDVDRAVTSARRAMAAASWQRTEVEERCDLVLRLRDLLAQEAAELAELHARTLGTPVTTGRHLGGAAGLIDMFVDSARRSPWEFLRADPGGRTTLVTRQPVGVVAGILPWNTPIRSEVKKVVPAVLAGCAVVLKPSPEGAFTSFAFAELCTKAGFPPGIVNVVPGDGATGEALVRHPGVTKVAFTGSTATGSRIAAAASPAFKRLQLELGGKSAAIVLDDADIGRAAPILSRANWGNSGQMCVSLSRVLVSRSRRSELVDALVEHAQRQVVGDPRDAATTMGPLVNRTQRDRVLDYLQTGIDEGACLATGGAPAPTSERGWFVPPAVFADVQPTARIAQEEIFGPIVTVIGYDSLDEAVAIANDSPYGLHGAVYSTDEQRALDVARRIHSGSVAINEFYLAPSAPFGGVKQSGIGREHGPEGYDSFLEYVSYDIPAALATSLRAHGLRDG</sequence>
<dbReference type="InterPro" id="IPR015590">
    <property type="entry name" value="Aldehyde_DH_dom"/>
</dbReference>
<dbReference type="AlphaFoldDB" id="A0A417XT34"/>
<evidence type="ECO:0000256" key="3">
    <source>
        <dbReference type="PROSITE-ProRule" id="PRU10007"/>
    </source>
</evidence>
<feature type="compositionally biased region" description="Low complexity" evidence="5">
    <location>
        <begin position="1"/>
        <end position="19"/>
    </location>
</feature>
<name>A0A417XT34_9ACTN</name>
<dbReference type="FunFam" id="3.40.605.10:FF:000007">
    <property type="entry name" value="NAD/NADP-dependent betaine aldehyde dehydrogenase"/>
    <property type="match status" value="1"/>
</dbReference>
<evidence type="ECO:0000256" key="2">
    <source>
        <dbReference type="ARBA" id="ARBA00023002"/>
    </source>
</evidence>
<dbReference type="OrthoDB" id="6882680at2"/>
<feature type="compositionally biased region" description="Basic residues" evidence="5">
    <location>
        <begin position="20"/>
        <end position="37"/>
    </location>
</feature>
<evidence type="ECO:0000259" key="6">
    <source>
        <dbReference type="Pfam" id="PF00171"/>
    </source>
</evidence>
<dbReference type="PROSITE" id="PS00687">
    <property type="entry name" value="ALDEHYDE_DEHYDR_GLU"/>
    <property type="match status" value="1"/>
</dbReference>
<dbReference type="FunFam" id="3.40.309.10:FF:000012">
    <property type="entry name" value="Betaine aldehyde dehydrogenase"/>
    <property type="match status" value="1"/>
</dbReference>
<proteinExistence type="inferred from homology"/>
<keyword evidence="2 4" id="KW-0560">Oxidoreductase</keyword>
<evidence type="ECO:0000256" key="4">
    <source>
        <dbReference type="RuleBase" id="RU003345"/>
    </source>
</evidence>
<evidence type="ECO:0000313" key="7">
    <source>
        <dbReference type="EMBL" id="RHW23664.1"/>
    </source>
</evidence>
<dbReference type="InterPro" id="IPR029510">
    <property type="entry name" value="Ald_DH_CS_GLU"/>
</dbReference>
<reference evidence="7 8" key="1">
    <citation type="submission" date="2018-09" db="EMBL/GenBank/DDBJ databases">
        <title>Genome sequencing of Nocardioides immobilis CCTCC AB 2017083 for comparison to Nocardioides silvaticus.</title>
        <authorList>
            <person name="Li C."/>
            <person name="Wang G."/>
        </authorList>
    </citation>
    <scope>NUCLEOTIDE SEQUENCE [LARGE SCALE GENOMIC DNA]</scope>
    <source>
        <strain evidence="7 8">CCTCC AB 2017083</strain>
    </source>
</reference>
<feature type="active site" evidence="3">
    <location>
        <position position="301"/>
    </location>
</feature>